<evidence type="ECO:0000313" key="5">
    <source>
        <dbReference type="EMBL" id="WTS14492.1"/>
    </source>
</evidence>
<sequence>MWLRQVSGGRRLRAAATRTAGALVATVTALTALGAAAPASADVVAPFPKRYDESLDGGFVTIGNTVMGCPAAPADLAARCAVAAGGRDGADGTFVMRRVNTAGTTAGYGSSTGRVTIPPGAKVAYARLFFGGNDGTYKGPNGAQLARCDLSGADVRTSPGAPLAAVPVLGVNDGAAAKVSAEHLVQDPATTDGPHYYTGEADVTSMFAGVTGTGAPVPVAVGGVWAPDGKGCVAGWSMTVVYKYGAPNALARSVPVPDLEVTKTASPKTVGPGDTLTYTVRAKNISSLDYPNARFSDDLTGNLDDAAYNGDVRTDLGHVSYSAPRIGYSGDIPAGKTATVTYSVKIHDPVRGDGKLPSGIEVQSPRSNCAAGSTDPGCGTAPEIEKPQPPAPPALRITNVPQRPAVPPCQETGNTVTISDFSARKRTGAAVEWPVTAGSAPVASAGSVTKRGSVYVWKGDVAAHGKVVITQRVKASCTAGEATVVTVTAGVPRTNCPKARPGGGDPCTSVITARREQARPAPPRESHRPHGSKLAATGDSDTLLYGGLAAALCALGVLAVAAARSRRD</sequence>
<evidence type="ECO:0000256" key="2">
    <source>
        <dbReference type="SAM" id="Phobius"/>
    </source>
</evidence>
<evidence type="ECO:0000256" key="3">
    <source>
        <dbReference type="SAM" id="SignalP"/>
    </source>
</evidence>
<organism evidence="5">
    <name type="scientific">Streptomyces sp. NBC_00119</name>
    <dbReference type="NCBI Taxonomy" id="2975659"/>
    <lineage>
        <taxon>Bacteria</taxon>
        <taxon>Bacillati</taxon>
        <taxon>Actinomycetota</taxon>
        <taxon>Actinomycetes</taxon>
        <taxon>Kitasatosporales</taxon>
        <taxon>Streptomycetaceae</taxon>
        <taxon>Streptomyces</taxon>
    </lineage>
</organism>
<dbReference type="Gene3D" id="2.60.40.10">
    <property type="entry name" value="Immunoglobulins"/>
    <property type="match status" value="1"/>
</dbReference>
<proteinExistence type="predicted"/>
<feature type="domain" description="DUF7927" evidence="4">
    <location>
        <begin position="259"/>
        <end position="362"/>
    </location>
</feature>
<dbReference type="InterPro" id="IPR013783">
    <property type="entry name" value="Ig-like_fold"/>
</dbReference>
<feature type="chain" id="PRO_5043659199" evidence="3">
    <location>
        <begin position="42"/>
        <end position="568"/>
    </location>
</feature>
<keyword evidence="2" id="KW-0472">Membrane</keyword>
<gene>
    <name evidence="5" type="ORF">OHU69_27680</name>
</gene>
<accession>A0AAU1U9A7</accession>
<evidence type="ECO:0000256" key="1">
    <source>
        <dbReference type="SAM" id="MobiDB-lite"/>
    </source>
</evidence>
<reference evidence="5" key="1">
    <citation type="submission" date="2022-10" db="EMBL/GenBank/DDBJ databases">
        <title>The complete genomes of actinobacterial strains from the NBC collection.</title>
        <authorList>
            <person name="Joergensen T.S."/>
            <person name="Alvarez Arevalo M."/>
            <person name="Sterndorff E.B."/>
            <person name="Faurdal D."/>
            <person name="Vuksanovic O."/>
            <person name="Mourched A.-S."/>
            <person name="Charusanti P."/>
            <person name="Shaw S."/>
            <person name="Blin K."/>
            <person name="Weber T."/>
        </authorList>
    </citation>
    <scope>NUCLEOTIDE SEQUENCE</scope>
    <source>
        <strain evidence="5">NBC_00119</strain>
    </source>
</reference>
<dbReference type="EMBL" id="CP108195">
    <property type="protein sequence ID" value="WTS14492.1"/>
    <property type="molecule type" value="Genomic_DNA"/>
</dbReference>
<keyword evidence="2" id="KW-1133">Transmembrane helix</keyword>
<dbReference type="GO" id="GO:0005975">
    <property type="term" value="P:carbohydrate metabolic process"/>
    <property type="evidence" value="ECO:0007669"/>
    <property type="project" value="UniProtKB-ARBA"/>
</dbReference>
<keyword evidence="2" id="KW-0812">Transmembrane</keyword>
<dbReference type="AlphaFoldDB" id="A0AAU1U9A7"/>
<protein>
    <submittedName>
        <fullName evidence="5">DUF11 domain-containing protein</fullName>
    </submittedName>
</protein>
<feature type="signal peptide" evidence="3">
    <location>
        <begin position="1"/>
        <end position="41"/>
    </location>
</feature>
<feature type="region of interest" description="Disordered" evidence="1">
    <location>
        <begin position="515"/>
        <end position="535"/>
    </location>
</feature>
<name>A0AAU1U9A7_9ACTN</name>
<dbReference type="Pfam" id="PF25549">
    <property type="entry name" value="DUF7927"/>
    <property type="match status" value="1"/>
</dbReference>
<feature type="transmembrane region" description="Helical" evidence="2">
    <location>
        <begin position="543"/>
        <end position="563"/>
    </location>
</feature>
<feature type="compositionally biased region" description="Basic and acidic residues" evidence="1">
    <location>
        <begin position="515"/>
        <end position="528"/>
    </location>
</feature>
<evidence type="ECO:0000259" key="4">
    <source>
        <dbReference type="Pfam" id="PF25549"/>
    </source>
</evidence>
<keyword evidence="3" id="KW-0732">Signal</keyword>
<dbReference type="InterPro" id="IPR057687">
    <property type="entry name" value="DUF7927"/>
</dbReference>